<dbReference type="OrthoDB" id="430780at2759"/>
<evidence type="ECO:0000313" key="1">
    <source>
        <dbReference type="EMBL" id="CAE7845972.1"/>
    </source>
</evidence>
<gene>
    <name evidence="1" type="ORF">SNEC2469_LOCUS26014</name>
</gene>
<dbReference type="AlphaFoldDB" id="A0A812ZY87"/>
<accession>A0A812ZY87</accession>
<dbReference type="EMBL" id="CAJNJA010052208">
    <property type="protein sequence ID" value="CAE7845972.1"/>
    <property type="molecule type" value="Genomic_DNA"/>
</dbReference>
<comment type="caution">
    <text evidence="1">The sequence shown here is derived from an EMBL/GenBank/DDBJ whole genome shotgun (WGS) entry which is preliminary data.</text>
</comment>
<name>A0A812ZY87_9DINO</name>
<dbReference type="Proteomes" id="UP000601435">
    <property type="component" value="Unassembled WGS sequence"/>
</dbReference>
<dbReference type="InterPro" id="IPR029033">
    <property type="entry name" value="His_PPase_superfam"/>
</dbReference>
<proteinExistence type="predicted"/>
<dbReference type="SUPFAM" id="SSF53254">
    <property type="entry name" value="Phosphoglycerate mutase-like"/>
    <property type="match status" value="1"/>
</dbReference>
<organism evidence="1 2">
    <name type="scientific">Symbiodinium necroappetens</name>
    <dbReference type="NCBI Taxonomy" id="1628268"/>
    <lineage>
        <taxon>Eukaryota</taxon>
        <taxon>Sar</taxon>
        <taxon>Alveolata</taxon>
        <taxon>Dinophyceae</taxon>
        <taxon>Suessiales</taxon>
        <taxon>Symbiodiniaceae</taxon>
        <taxon>Symbiodinium</taxon>
    </lineage>
</organism>
<evidence type="ECO:0000313" key="2">
    <source>
        <dbReference type="Proteomes" id="UP000601435"/>
    </source>
</evidence>
<keyword evidence="2" id="KW-1185">Reference proteome</keyword>
<protein>
    <submittedName>
        <fullName evidence="1">Uncharacterized protein</fullName>
    </submittedName>
</protein>
<sequence>MFWVRHGLSCANILQSKCTKEPALAQRLFTEKRPELEAAVRRHFAVPGALNGGAAEELRLGHNFSQEAYIDDDYQIRSAGPDSFTGFYEIHNEAGDPAKAPKLCTTRIRRFRSDGELHSWMGKKSKKCQKSCKAEACCGGIIPLHGLYQDPFLTDCAAYQSQAAGLQLLSHLAEIGQPKLDLVGSSNLMRAMETAYNMFFLGPKGKPLLQALVPNALVPVPYMIEKHHGEHGFVQMDNLPFPSAQQLDMLQSRHGKNFTDLIDAAFEHRGYPREEQQWEKFKALLAMELAPKLRPQLLQRPPPDPRDALD</sequence>
<feature type="non-terminal residue" evidence="1">
    <location>
        <position position="310"/>
    </location>
</feature>
<reference evidence="1" key="1">
    <citation type="submission" date="2021-02" db="EMBL/GenBank/DDBJ databases">
        <authorList>
            <person name="Dougan E. K."/>
            <person name="Rhodes N."/>
            <person name="Thang M."/>
            <person name="Chan C."/>
        </authorList>
    </citation>
    <scope>NUCLEOTIDE SEQUENCE</scope>
</reference>